<protein>
    <recommendedName>
        <fullName evidence="4">F0F1-ATPase subunit Ca2+/Mg2+ transporter</fullName>
    </recommendedName>
</protein>
<name>A0A917HVU2_9FLAO</name>
<keyword evidence="1" id="KW-1133">Transmembrane helix</keyword>
<gene>
    <name evidence="2" type="ORF">GCM10011416_07380</name>
</gene>
<sequence length="76" mass="8644">MQKEPQKKQLNKFVRLTGIGLQMGITIYVAAYVGKRIDAHYNFEKNYVTLVLILLAFVGTLVSLMAQLKKINEKDS</sequence>
<dbReference type="Proteomes" id="UP000633278">
    <property type="component" value="Unassembled WGS sequence"/>
</dbReference>
<comment type="caution">
    <text evidence="2">The sequence shown here is derived from an EMBL/GenBank/DDBJ whole genome shotgun (WGS) entry which is preliminary data.</text>
</comment>
<keyword evidence="1" id="KW-0472">Membrane</keyword>
<dbReference type="RefSeq" id="WP_188597919.1">
    <property type="nucleotide sequence ID" value="NZ_BMJW01000001.1"/>
</dbReference>
<dbReference type="InterPro" id="IPR032820">
    <property type="entry name" value="ATPase_put"/>
</dbReference>
<dbReference type="Pfam" id="PF09527">
    <property type="entry name" value="ATPase_gene1"/>
    <property type="match status" value="1"/>
</dbReference>
<feature type="transmembrane region" description="Helical" evidence="1">
    <location>
        <begin position="12"/>
        <end position="34"/>
    </location>
</feature>
<evidence type="ECO:0000313" key="2">
    <source>
        <dbReference type="EMBL" id="GGG92882.1"/>
    </source>
</evidence>
<reference evidence="2" key="1">
    <citation type="journal article" date="2014" name="Int. J. Syst. Evol. Microbiol.">
        <title>Complete genome sequence of Corynebacterium casei LMG S-19264T (=DSM 44701T), isolated from a smear-ripened cheese.</title>
        <authorList>
            <consortium name="US DOE Joint Genome Institute (JGI-PGF)"/>
            <person name="Walter F."/>
            <person name="Albersmeier A."/>
            <person name="Kalinowski J."/>
            <person name="Ruckert C."/>
        </authorList>
    </citation>
    <scope>NUCLEOTIDE SEQUENCE</scope>
    <source>
        <strain evidence="2">CGMCC 1.15763</strain>
    </source>
</reference>
<proteinExistence type="predicted"/>
<keyword evidence="3" id="KW-1185">Reference proteome</keyword>
<feature type="transmembrane region" description="Helical" evidence="1">
    <location>
        <begin position="46"/>
        <end position="66"/>
    </location>
</feature>
<evidence type="ECO:0000313" key="3">
    <source>
        <dbReference type="Proteomes" id="UP000633278"/>
    </source>
</evidence>
<evidence type="ECO:0000256" key="1">
    <source>
        <dbReference type="SAM" id="Phobius"/>
    </source>
</evidence>
<organism evidence="2 3">
    <name type="scientific">Polaribacter pacificus</name>
    <dbReference type="NCBI Taxonomy" id="1775173"/>
    <lineage>
        <taxon>Bacteria</taxon>
        <taxon>Pseudomonadati</taxon>
        <taxon>Bacteroidota</taxon>
        <taxon>Flavobacteriia</taxon>
        <taxon>Flavobacteriales</taxon>
        <taxon>Flavobacteriaceae</taxon>
    </lineage>
</organism>
<accession>A0A917HVU2</accession>
<dbReference type="AlphaFoldDB" id="A0A917HVU2"/>
<evidence type="ECO:0008006" key="4">
    <source>
        <dbReference type="Google" id="ProtNLM"/>
    </source>
</evidence>
<keyword evidence="1" id="KW-0812">Transmembrane</keyword>
<dbReference type="EMBL" id="BMJW01000001">
    <property type="protein sequence ID" value="GGG92882.1"/>
    <property type="molecule type" value="Genomic_DNA"/>
</dbReference>
<reference evidence="2" key="2">
    <citation type="submission" date="2020-09" db="EMBL/GenBank/DDBJ databases">
        <authorList>
            <person name="Sun Q."/>
            <person name="Zhou Y."/>
        </authorList>
    </citation>
    <scope>NUCLEOTIDE SEQUENCE</scope>
    <source>
        <strain evidence="2">CGMCC 1.15763</strain>
    </source>
</reference>